<evidence type="ECO:0000313" key="2">
    <source>
        <dbReference type="EMBL" id="OBS18327.1"/>
    </source>
</evidence>
<feature type="compositionally biased region" description="Low complexity" evidence="1">
    <location>
        <begin position="30"/>
        <end position="41"/>
    </location>
</feature>
<feature type="compositionally biased region" description="Polar residues" evidence="1">
    <location>
        <begin position="10"/>
        <end position="29"/>
    </location>
</feature>
<dbReference type="OMA" id="QCNSLAD"/>
<dbReference type="STRING" id="36050.A0A1B8ACX6"/>
<feature type="compositionally biased region" description="Low complexity" evidence="1">
    <location>
        <begin position="154"/>
        <end position="181"/>
    </location>
</feature>
<feature type="compositionally biased region" description="Basic and acidic residues" evidence="1">
    <location>
        <begin position="710"/>
        <end position="720"/>
    </location>
</feature>
<organism evidence="2 3">
    <name type="scientific">Fusarium poae</name>
    <dbReference type="NCBI Taxonomy" id="36050"/>
    <lineage>
        <taxon>Eukaryota</taxon>
        <taxon>Fungi</taxon>
        <taxon>Dikarya</taxon>
        <taxon>Ascomycota</taxon>
        <taxon>Pezizomycotina</taxon>
        <taxon>Sordariomycetes</taxon>
        <taxon>Hypocreomycetidae</taxon>
        <taxon>Hypocreales</taxon>
        <taxon>Nectriaceae</taxon>
        <taxon>Fusarium</taxon>
    </lineage>
</organism>
<feature type="region of interest" description="Disordered" evidence="1">
    <location>
        <begin position="73"/>
        <end position="213"/>
    </location>
</feature>
<accession>A0A1B8ACX6</accession>
<comment type="caution">
    <text evidence="2">The sequence shown here is derived from an EMBL/GenBank/DDBJ whole genome shotgun (WGS) entry which is preliminary data.</text>
</comment>
<dbReference type="AlphaFoldDB" id="A0A1B8ACX6"/>
<sequence length="866" mass="96694">MALNNPGHRSLSQSSLQSTYHTHETTSNAPRQRSPSQPRLPFQSLNETSVLLRSPGPLESMLKTTTETGDLGIYSINLPSLGTRHDPPRSKDSPRDEKRQSRSRHDGFKYGATRDDRKLLPSYRDPTSEILSLYGGSQTPYSRSYSPTSEGQRSRSLTTCSSRRVPSYKSSGTLSSQQSNSGHRRPRSPFPYPARLKRPGVRPSSPAVTDNGLIDYRGIDEMDRSAHRTTSGSYMTRGRRRYRQYPPLSLRPECSHSTSSLPMRTSSSHYYESVLDSPEGLVQLYPESPYSQFVAGGQSIRSASLTSIVEMYQCRSPDGSTQPIRSPCSAYNDYTEENDETFPSQLRNQSPVYSPGGDVNDILPENAVQDASRGINTSRRKSNVIKPVPSISSVHRRLIEKRVSDVQSSESSEDDWVWDKQEDDAAVKGSQIAQGVPCLPSKVAGPCLDERWPQTKENDVVIKLPSYPGHHHLNANTTIGDEDHANKQVSAEQNVQESNNHAKILSPNPISPAHQLRLSNSITQLMKPLPPLPREKQCNNQNHCTASHEYTKFHTSNLFADSPVDTSVAVRSESGTSKTSLEPVFGGNDLRTPSHQWTQSQPQMNQSRFKVRVKSYQSIGLHSKWIADSPKVPGRSSSSPVKPRLRLKVSRNRVSSKLMSSDDTHVHNEGLRQHKPFLELGNVPRREASSNGSSFEEAFEEQLVQLNSDKRLSNIDEGTARGRSPQISDQFDISYPSPAEEIIMAELVPRSNLESSPDPLDRQQQNFVSRPSLRPLRYNTPGLQSNSVTKIEGMQLGAPSNIHEINPATLGCDIVSDSDESTLAPSQITVMLSQRLRNKTLRVKRWVLGLKRTVQNLMRRAHDRRQ</sequence>
<protein>
    <submittedName>
        <fullName evidence="2">Uncharacterized protein</fullName>
    </submittedName>
</protein>
<name>A0A1B8ACX6_FUSPO</name>
<dbReference type="EMBL" id="LYXU01000004">
    <property type="protein sequence ID" value="OBS18327.1"/>
    <property type="molecule type" value="Genomic_DNA"/>
</dbReference>
<reference evidence="2 3" key="1">
    <citation type="submission" date="2016-06" db="EMBL/GenBank/DDBJ databases">
        <title>Living apart together: crosstalk between the core and supernumerary genomes in a fungal plant pathogen.</title>
        <authorList>
            <person name="Vanheule A."/>
            <person name="Audenaert K."/>
            <person name="Warris S."/>
            <person name="Van De Geest H."/>
            <person name="Schijlen E."/>
            <person name="Hofte M."/>
            <person name="De Saeger S."/>
            <person name="Haesaert G."/>
            <person name="Waalwijk C."/>
            <person name="Van Der Lee T."/>
        </authorList>
    </citation>
    <scope>NUCLEOTIDE SEQUENCE [LARGE SCALE GENOMIC DNA]</scope>
    <source>
        <strain evidence="2 3">2516</strain>
    </source>
</reference>
<proteinExistence type="predicted"/>
<dbReference type="Proteomes" id="UP000091967">
    <property type="component" value="Unassembled WGS sequence"/>
</dbReference>
<evidence type="ECO:0000313" key="3">
    <source>
        <dbReference type="Proteomes" id="UP000091967"/>
    </source>
</evidence>
<feature type="compositionally biased region" description="Polar residues" evidence="1">
    <location>
        <begin position="135"/>
        <end position="151"/>
    </location>
</feature>
<gene>
    <name evidence="2" type="ORF">FPOA_10054</name>
</gene>
<keyword evidence="3" id="KW-1185">Reference proteome</keyword>
<feature type="region of interest" description="Disordered" evidence="1">
    <location>
        <begin position="710"/>
        <end position="731"/>
    </location>
</feature>
<evidence type="ECO:0000256" key="1">
    <source>
        <dbReference type="SAM" id="MobiDB-lite"/>
    </source>
</evidence>
<feature type="region of interest" description="Disordered" evidence="1">
    <location>
        <begin position="493"/>
        <end position="512"/>
    </location>
</feature>
<feature type="compositionally biased region" description="Basic and acidic residues" evidence="1">
    <location>
        <begin position="83"/>
        <end position="119"/>
    </location>
</feature>
<feature type="region of interest" description="Disordered" evidence="1">
    <location>
        <begin position="1"/>
        <end position="41"/>
    </location>
</feature>